<evidence type="ECO:0000313" key="1">
    <source>
        <dbReference type="EMBL" id="SCX36226.1"/>
    </source>
</evidence>
<dbReference type="AlphaFoldDB" id="A0A1R3U3H1"/>
<accession>A0A1R3U3H1</accession>
<proteinExistence type="predicted"/>
<gene>
    <name evidence="1" type="ORF">DSM25559_5370</name>
</gene>
<dbReference type="Proteomes" id="UP000187891">
    <property type="component" value="Unassembled WGS sequence"/>
</dbReference>
<name>A0A1R3U3H1_9HYPH</name>
<evidence type="ECO:0000313" key="2">
    <source>
        <dbReference type="Proteomes" id="UP000187891"/>
    </source>
</evidence>
<sequence length="116" mass="13529">MNSRRKSHNFQTRCRYLFAYRGIRRHLVTLRQYFTLALERFAALLKKMQDTDGANGLIARAANRQFGKSDREATGVLSAAQRHTHFLDSARMSNILTRSDFRFGDLRQCIARAYQE</sequence>
<organism evidence="1 2">
    <name type="scientific">Agrobacterium rosae</name>
    <dbReference type="NCBI Taxonomy" id="1972867"/>
    <lineage>
        <taxon>Bacteria</taxon>
        <taxon>Pseudomonadati</taxon>
        <taxon>Pseudomonadota</taxon>
        <taxon>Alphaproteobacteria</taxon>
        <taxon>Hyphomicrobiales</taxon>
        <taxon>Rhizobiaceae</taxon>
        <taxon>Rhizobium/Agrobacterium group</taxon>
        <taxon>Agrobacterium</taxon>
    </lineage>
</organism>
<dbReference type="STRING" id="1907666.DSM25559_5370"/>
<dbReference type="EMBL" id="FMUE01000029">
    <property type="protein sequence ID" value="SCX36226.1"/>
    <property type="molecule type" value="Genomic_DNA"/>
</dbReference>
<protein>
    <submittedName>
        <fullName evidence="1">Uncharacterized protein</fullName>
    </submittedName>
</protein>
<reference evidence="2" key="1">
    <citation type="submission" date="2016-10" db="EMBL/GenBank/DDBJ databases">
        <authorList>
            <person name="Wibberg D."/>
        </authorList>
    </citation>
    <scope>NUCLEOTIDE SEQUENCE [LARGE SCALE GENOMIC DNA]</scope>
</reference>